<dbReference type="InterPro" id="IPR049450">
    <property type="entry name" value="ACOT8-like_C"/>
</dbReference>
<dbReference type="Pfam" id="PF13622">
    <property type="entry name" value="4HBT_3"/>
    <property type="match status" value="1"/>
</dbReference>
<dbReference type="AlphaFoldDB" id="A0A7Y9UST8"/>
<feature type="domain" description="Acyl-CoA thioesterase-like N-terminal HotDog" evidence="1">
    <location>
        <begin position="39"/>
        <end position="116"/>
    </location>
</feature>
<gene>
    <name evidence="3" type="ORF">BJ989_002763</name>
</gene>
<dbReference type="RefSeq" id="WP_218848824.1">
    <property type="nucleotide sequence ID" value="NZ_JACCAC010000001.1"/>
</dbReference>
<name>A0A7Y9UST8_9ACTN</name>
<feature type="domain" description="Acyl-CoA thioesterase-like C-terminal" evidence="2">
    <location>
        <begin position="147"/>
        <end position="275"/>
    </location>
</feature>
<dbReference type="SUPFAM" id="SSF54637">
    <property type="entry name" value="Thioesterase/thiol ester dehydrase-isomerase"/>
    <property type="match status" value="1"/>
</dbReference>
<dbReference type="Gene3D" id="2.40.160.210">
    <property type="entry name" value="Acyl-CoA thioesterase, double hotdog domain"/>
    <property type="match status" value="1"/>
</dbReference>
<organism evidence="3 4">
    <name type="scientific">Nocardioides perillae</name>
    <dbReference type="NCBI Taxonomy" id="1119534"/>
    <lineage>
        <taxon>Bacteria</taxon>
        <taxon>Bacillati</taxon>
        <taxon>Actinomycetota</taxon>
        <taxon>Actinomycetes</taxon>
        <taxon>Propionibacteriales</taxon>
        <taxon>Nocardioidaceae</taxon>
        <taxon>Nocardioides</taxon>
    </lineage>
</organism>
<evidence type="ECO:0000259" key="1">
    <source>
        <dbReference type="Pfam" id="PF13622"/>
    </source>
</evidence>
<protein>
    <recommendedName>
        <fullName evidence="5">Thioesterase-like superfamily protein</fullName>
    </recommendedName>
</protein>
<evidence type="ECO:0000313" key="4">
    <source>
        <dbReference type="Proteomes" id="UP000544110"/>
    </source>
</evidence>
<reference evidence="3 4" key="1">
    <citation type="submission" date="2020-07" db="EMBL/GenBank/DDBJ databases">
        <title>Sequencing the genomes of 1000 actinobacteria strains.</title>
        <authorList>
            <person name="Klenk H.-P."/>
        </authorList>
    </citation>
    <scope>NUCLEOTIDE SEQUENCE [LARGE SCALE GENOMIC DNA]</scope>
    <source>
        <strain evidence="3 4">DSM 24552</strain>
    </source>
</reference>
<evidence type="ECO:0008006" key="5">
    <source>
        <dbReference type="Google" id="ProtNLM"/>
    </source>
</evidence>
<dbReference type="Proteomes" id="UP000544110">
    <property type="component" value="Unassembled WGS sequence"/>
</dbReference>
<comment type="caution">
    <text evidence="3">The sequence shown here is derived from an EMBL/GenBank/DDBJ whole genome shotgun (WGS) entry which is preliminary data.</text>
</comment>
<accession>A0A7Y9UST8</accession>
<dbReference type="EMBL" id="JACCAC010000001">
    <property type="protein sequence ID" value="NYG56459.1"/>
    <property type="molecule type" value="Genomic_DNA"/>
</dbReference>
<dbReference type="Pfam" id="PF20789">
    <property type="entry name" value="4HBT_3C"/>
    <property type="match status" value="1"/>
</dbReference>
<dbReference type="InterPro" id="IPR042171">
    <property type="entry name" value="Acyl-CoA_hotdog"/>
</dbReference>
<dbReference type="InterPro" id="IPR049449">
    <property type="entry name" value="TesB_ACOT8-like_N"/>
</dbReference>
<evidence type="ECO:0000313" key="3">
    <source>
        <dbReference type="EMBL" id="NYG56459.1"/>
    </source>
</evidence>
<keyword evidence="4" id="KW-1185">Reference proteome</keyword>
<sequence>MSAADDVVDAHDAEEAAGRPAAFFTSPDGRWFAPTALARGPWDADSCHAGPPTGLLARASAHALPDQPLVRLTVDLVRPVPMAGFAVEAEVTRAGRSVSTTLVRLLAADGRELLSARGLHVASYAEGLGSVPTAPVAGPVLADAVPGPFPIGRTLHGLPCFTDAVETAYPPGHDGSPGPTTLWLRAPRLLAGEDPSPFQRICPLADCGNAVSRNEDVARLGFLNADLTVALHRRPEGEWFASESVSHWHADGLGMSDSVLHDVHGPVGRAVQTLLLRPLG</sequence>
<proteinExistence type="predicted"/>
<evidence type="ECO:0000259" key="2">
    <source>
        <dbReference type="Pfam" id="PF20789"/>
    </source>
</evidence>
<dbReference type="InterPro" id="IPR029069">
    <property type="entry name" value="HotDog_dom_sf"/>
</dbReference>